<protein>
    <submittedName>
        <fullName evidence="1">Uncharacterized protein</fullName>
    </submittedName>
</protein>
<dbReference type="Proteomes" id="UP000027143">
    <property type="component" value="Unassembled WGS sequence"/>
</dbReference>
<accession>A0ABR4ST74</accession>
<reference evidence="1 2" key="1">
    <citation type="submission" date="2012-04" db="EMBL/GenBank/DDBJ databases">
        <title>The Genome Sequence of Bartonella quintana JK 68.</title>
        <authorList>
            <consortium name="The Broad Institute Genome Sequencing Platform"/>
            <consortium name="The Broad Institute Genome Sequencing Center for Infectious Disease"/>
            <person name="Feldgarden M."/>
            <person name="Kirby J."/>
            <person name="Kosoy M."/>
            <person name="Birtles R."/>
            <person name="Probert W.S."/>
            <person name="Chiaraviglio L."/>
            <person name="Walker B."/>
            <person name="Young S.K."/>
            <person name="Zeng Q."/>
            <person name="Gargeya S."/>
            <person name="Fitzgerald M."/>
            <person name="Haas B."/>
            <person name="Abouelleil A."/>
            <person name="Alvarado L."/>
            <person name="Arachchi H.M."/>
            <person name="Berlin A.M."/>
            <person name="Chapman S.B."/>
            <person name="Goldberg J."/>
            <person name="Griggs A."/>
            <person name="Gujja S."/>
            <person name="Hansen M."/>
            <person name="Howarth C."/>
            <person name="Imamovic A."/>
            <person name="Larimer J."/>
            <person name="McCowen C."/>
            <person name="Montmayeur A."/>
            <person name="Murphy C."/>
            <person name="Neiman D."/>
            <person name="Pearson M."/>
            <person name="Priest M."/>
            <person name="Roberts A."/>
            <person name="Saif S."/>
            <person name="Shea T."/>
            <person name="Sisk P."/>
            <person name="Sykes S."/>
            <person name="Wortman J."/>
            <person name="Nusbaum C."/>
            <person name="Birren B."/>
        </authorList>
    </citation>
    <scope>NUCLEOTIDE SEQUENCE [LARGE SCALE GENOMIC DNA]</scope>
    <source>
        <strain evidence="1 2">JK 68</strain>
    </source>
</reference>
<gene>
    <name evidence="1" type="ORF">O7U_01016</name>
</gene>
<dbReference type="Gene3D" id="3.40.50.2300">
    <property type="match status" value="1"/>
</dbReference>
<organism evidence="1 2">
    <name type="scientific">Bartonella quintana JK 68</name>
    <dbReference type="NCBI Taxonomy" id="1134503"/>
    <lineage>
        <taxon>Bacteria</taxon>
        <taxon>Pseudomonadati</taxon>
        <taxon>Pseudomonadota</taxon>
        <taxon>Alphaproteobacteria</taxon>
        <taxon>Hyphomicrobiales</taxon>
        <taxon>Bartonellaceae</taxon>
        <taxon>Bartonella</taxon>
    </lineage>
</organism>
<dbReference type="EMBL" id="AHPD01000011">
    <property type="protein sequence ID" value="KEC65366.1"/>
    <property type="molecule type" value="Genomic_DNA"/>
</dbReference>
<sequence length="73" mass="8030">MKPDLKKLAYLYNASEPNSFSKLKMLEDVASKTGIEVISSSMPKPSDVQAATRALIRKVDIIFVPADNTVISF</sequence>
<evidence type="ECO:0000313" key="2">
    <source>
        <dbReference type="Proteomes" id="UP000027143"/>
    </source>
</evidence>
<dbReference type="Pfam" id="PF04392">
    <property type="entry name" value="ABC_sub_bind"/>
    <property type="match status" value="1"/>
</dbReference>
<name>A0ABR4ST74_BARQI</name>
<proteinExistence type="predicted"/>
<evidence type="ECO:0000313" key="1">
    <source>
        <dbReference type="EMBL" id="KEC65366.1"/>
    </source>
</evidence>
<dbReference type="InterPro" id="IPR007487">
    <property type="entry name" value="ABC_transpt-TYRBP-like"/>
</dbReference>
<comment type="caution">
    <text evidence="1">The sequence shown here is derived from an EMBL/GenBank/DDBJ whole genome shotgun (WGS) entry which is preliminary data.</text>
</comment>
<keyword evidence="2" id="KW-1185">Reference proteome</keyword>